<evidence type="ECO:0000256" key="1">
    <source>
        <dbReference type="SAM" id="MobiDB-lite"/>
    </source>
</evidence>
<feature type="compositionally biased region" description="Polar residues" evidence="1">
    <location>
        <begin position="34"/>
        <end position="43"/>
    </location>
</feature>
<protein>
    <submittedName>
        <fullName evidence="2">Uncharacterized protein</fullName>
    </submittedName>
</protein>
<dbReference type="Proteomes" id="UP000522262">
    <property type="component" value="Unassembled WGS sequence"/>
</dbReference>
<name>A0A8H5N9N5_9HYPO</name>
<accession>A0A8H5N9N5</accession>
<feature type="compositionally biased region" description="Basic and acidic residues" evidence="1">
    <location>
        <begin position="14"/>
        <end position="33"/>
    </location>
</feature>
<proteinExistence type="predicted"/>
<comment type="caution">
    <text evidence="2">The sequence shown here is derived from an EMBL/GenBank/DDBJ whole genome shotgun (WGS) entry which is preliminary data.</text>
</comment>
<evidence type="ECO:0000313" key="2">
    <source>
        <dbReference type="EMBL" id="KAF5556853.1"/>
    </source>
</evidence>
<sequence>MDERTKKQVANCLARRDVHGDEKNQDPDQDEPKPQSQPQSTAAAGTANLAERLPIEPKSEVIPELKLTSGNLAILNQQLSREASKKAKSVCSDAASHGAASGLSREASVYIPPPPSIPDRADENDWVLKKYPCLARVSKKGVSAAVAYAALREMGDCD</sequence>
<dbReference type="AlphaFoldDB" id="A0A8H5N9N5"/>
<feature type="region of interest" description="Disordered" evidence="1">
    <location>
        <begin position="92"/>
        <end position="121"/>
    </location>
</feature>
<keyword evidence="3" id="KW-1185">Reference proteome</keyword>
<organism evidence="2 3">
    <name type="scientific">Fusarium mexicanum</name>
    <dbReference type="NCBI Taxonomy" id="751941"/>
    <lineage>
        <taxon>Eukaryota</taxon>
        <taxon>Fungi</taxon>
        <taxon>Dikarya</taxon>
        <taxon>Ascomycota</taxon>
        <taxon>Pezizomycotina</taxon>
        <taxon>Sordariomycetes</taxon>
        <taxon>Hypocreomycetidae</taxon>
        <taxon>Hypocreales</taxon>
        <taxon>Nectriaceae</taxon>
        <taxon>Fusarium</taxon>
        <taxon>Fusarium fujikuroi species complex</taxon>
    </lineage>
</organism>
<gene>
    <name evidence="2" type="ORF">FMEXI_906</name>
</gene>
<reference evidence="2 3" key="1">
    <citation type="submission" date="2020-05" db="EMBL/GenBank/DDBJ databases">
        <title>Identification and distribution of gene clusters putatively required for synthesis of sphingolipid metabolism inhibitors in phylogenetically diverse species of the filamentous fungus Fusarium.</title>
        <authorList>
            <person name="Kim H.-S."/>
            <person name="Busman M."/>
            <person name="Brown D.W."/>
            <person name="Divon H."/>
            <person name="Uhlig S."/>
            <person name="Proctor R.H."/>
        </authorList>
    </citation>
    <scope>NUCLEOTIDE SEQUENCE [LARGE SCALE GENOMIC DNA]</scope>
    <source>
        <strain evidence="2 3">NRRL 53147</strain>
    </source>
</reference>
<dbReference type="EMBL" id="JAAOAM010000024">
    <property type="protein sequence ID" value="KAF5556853.1"/>
    <property type="molecule type" value="Genomic_DNA"/>
</dbReference>
<evidence type="ECO:0000313" key="3">
    <source>
        <dbReference type="Proteomes" id="UP000522262"/>
    </source>
</evidence>
<feature type="region of interest" description="Disordered" evidence="1">
    <location>
        <begin position="1"/>
        <end position="55"/>
    </location>
</feature>